<reference evidence="2 3" key="1">
    <citation type="submission" date="2019-03" db="EMBL/GenBank/DDBJ databases">
        <title>Genomic Encyclopedia of Type Strains, Phase IV (KMG-IV): sequencing the most valuable type-strain genomes for metagenomic binning, comparative biology and taxonomic classification.</title>
        <authorList>
            <person name="Goeker M."/>
        </authorList>
    </citation>
    <scope>NUCLEOTIDE SEQUENCE [LARGE SCALE GENOMIC DNA]</scope>
    <source>
        <strain evidence="2 3">DSM 19377</strain>
    </source>
</reference>
<feature type="domain" description="N-acetyltransferase" evidence="1">
    <location>
        <begin position="116"/>
        <end position="251"/>
    </location>
</feature>
<dbReference type="InterPro" id="IPR016181">
    <property type="entry name" value="Acyl_CoA_acyltransferase"/>
</dbReference>
<proteinExistence type="predicted"/>
<dbReference type="CDD" id="cd04301">
    <property type="entry name" value="NAT_SF"/>
    <property type="match status" value="1"/>
</dbReference>
<dbReference type="OrthoDB" id="2213517at2"/>
<keyword evidence="2" id="KW-0808">Transferase</keyword>
<sequence>MSVFTFKDIQTVGQVIAENELYRHYHFPEMLSMYDSNFIEFKRIPSLDEFKQSAEYLRKFHKSRGQNHVKFYFPENQKPIKELMAYFREFCYDSGYLELYSIQPDHFPVVRKNSNLEVLQVTEENFEAYLKLQYEEDLQFGEAFAKQKVGLHKWNFTDKNVMQVIAFYEGIPAGSVDVIISDKSVEIDNLSVLEACQRKGIGSALQRFVMDSFPDKPVILVADGEDTAREMYRKQNYQYHGFQYEVQKVYE</sequence>
<gene>
    <name evidence="2" type="ORF">EV207_11359</name>
</gene>
<accession>A0A4R2P4N2</accession>
<dbReference type="EMBL" id="SLXK01000013">
    <property type="protein sequence ID" value="TCP29024.1"/>
    <property type="molecule type" value="Genomic_DNA"/>
</dbReference>
<dbReference type="PROSITE" id="PS51186">
    <property type="entry name" value="GNAT"/>
    <property type="match status" value="1"/>
</dbReference>
<keyword evidence="3" id="KW-1185">Reference proteome</keyword>
<evidence type="ECO:0000259" key="1">
    <source>
        <dbReference type="PROSITE" id="PS51186"/>
    </source>
</evidence>
<protein>
    <submittedName>
        <fullName evidence="2">Acetyltransferase (GNAT) family protein</fullName>
    </submittedName>
</protein>
<dbReference type="GO" id="GO:0016747">
    <property type="term" value="F:acyltransferase activity, transferring groups other than amino-acyl groups"/>
    <property type="evidence" value="ECO:0007669"/>
    <property type="project" value="InterPro"/>
</dbReference>
<dbReference type="Proteomes" id="UP000295416">
    <property type="component" value="Unassembled WGS sequence"/>
</dbReference>
<organism evidence="2 3">
    <name type="scientific">Scopulibacillus darangshiensis</name>
    <dbReference type="NCBI Taxonomy" id="442528"/>
    <lineage>
        <taxon>Bacteria</taxon>
        <taxon>Bacillati</taxon>
        <taxon>Bacillota</taxon>
        <taxon>Bacilli</taxon>
        <taxon>Bacillales</taxon>
        <taxon>Sporolactobacillaceae</taxon>
        <taxon>Scopulibacillus</taxon>
    </lineage>
</organism>
<dbReference type="Pfam" id="PF00583">
    <property type="entry name" value="Acetyltransf_1"/>
    <property type="match status" value="1"/>
</dbReference>
<comment type="caution">
    <text evidence="2">The sequence shown here is derived from an EMBL/GenBank/DDBJ whole genome shotgun (WGS) entry which is preliminary data.</text>
</comment>
<evidence type="ECO:0000313" key="3">
    <source>
        <dbReference type="Proteomes" id="UP000295416"/>
    </source>
</evidence>
<dbReference type="Pfam" id="PF18467">
    <property type="entry name" value="DUF5613"/>
    <property type="match status" value="1"/>
</dbReference>
<dbReference type="InterPro" id="IPR000182">
    <property type="entry name" value="GNAT_dom"/>
</dbReference>
<dbReference type="InterPro" id="IPR040549">
    <property type="entry name" value="DUF5613"/>
</dbReference>
<dbReference type="Gene3D" id="3.40.630.30">
    <property type="match status" value="1"/>
</dbReference>
<name>A0A4R2P4N2_9BACL</name>
<dbReference type="AlphaFoldDB" id="A0A4R2P4N2"/>
<dbReference type="RefSeq" id="WP_132746134.1">
    <property type="nucleotide sequence ID" value="NZ_SLXK01000013.1"/>
</dbReference>
<dbReference type="SUPFAM" id="SSF55729">
    <property type="entry name" value="Acyl-CoA N-acyltransferases (Nat)"/>
    <property type="match status" value="1"/>
</dbReference>
<evidence type="ECO:0000313" key="2">
    <source>
        <dbReference type="EMBL" id="TCP29024.1"/>
    </source>
</evidence>